<feature type="region of interest" description="Disordered" evidence="1">
    <location>
        <begin position="1"/>
        <end position="32"/>
    </location>
</feature>
<proteinExistence type="predicted"/>
<dbReference type="EMBL" id="MU004235">
    <property type="protein sequence ID" value="KAF2669403.1"/>
    <property type="molecule type" value="Genomic_DNA"/>
</dbReference>
<evidence type="ECO:0000256" key="1">
    <source>
        <dbReference type="SAM" id="MobiDB-lite"/>
    </source>
</evidence>
<protein>
    <submittedName>
        <fullName evidence="2">Uncharacterized protein</fullName>
    </submittedName>
</protein>
<name>A0A6A6UDE4_9PEZI</name>
<dbReference type="Proteomes" id="UP000799302">
    <property type="component" value="Unassembled WGS sequence"/>
</dbReference>
<keyword evidence="3" id="KW-1185">Reference proteome</keyword>
<gene>
    <name evidence="2" type="ORF">BT63DRAFT_455389</name>
</gene>
<evidence type="ECO:0000313" key="2">
    <source>
        <dbReference type="EMBL" id="KAF2669403.1"/>
    </source>
</evidence>
<feature type="compositionally biased region" description="Low complexity" evidence="1">
    <location>
        <begin position="20"/>
        <end position="32"/>
    </location>
</feature>
<reference evidence="2" key="1">
    <citation type="journal article" date="2020" name="Stud. Mycol.">
        <title>101 Dothideomycetes genomes: a test case for predicting lifestyles and emergence of pathogens.</title>
        <authorList>
            <person name="Haridas S."/>
            <person name="Albert R."/>
            <person name="Binder M."/>
            <person name="Bloem J."/>
            <person name="Labutti K."/>
            <person name="Salamov A."/>
            <person name="Andreopoulos B."/>
            <person name="Baker S."/>
            <person name="Barry K."/>
            <person name="Bills G."/>
            <person name="Bluhm B."/>
            <person name="Cannon C."/>
            <person name="Castanera R."/>
            <person name="Culley D."/>
            <person name="Daum C."/>
            <person name="Ezra D."/>
            <person name="Gonzalez J."/>
            <person name="Henrissat B."/>
            <person name="Kuo A."/>
            <person name="Liang C."/>
            <person name="Lipzen A."/>
            <person name="Lutzoni F."/>
            <person name="Magnuson J."/>
            <person name="Mondo S."/>
            <person name="Nolan M."/>
            <person name="Ohm R."/>
            <person name="Pangilinan J."/>
            <person name="Park H.-J."/>
            <person name="Ramirez L."/>
            <person name="Alfaro M."/>
            <person name="Sun H."/>
            <person name="Tritt A."/>
            <person name="Yoshinaga Y."/>
            <person name="Zwiers L.-H."/>
            <person name="Turgeon B."/>
            <person name="Goodwin S."/>
            <person name="Spatafora J."/>
            <person name="Crous P."/>
            <person name="Grigoriev I."/>
        </authorList>
    </citation>
    <scope>NUCLEOTIDE SEQUENCE</scope>
    <source>
        <strain evidence="2">CBS 115976</strain>
    </source>
</reference>
<dbReference type="OrthoDB" id="5238363at2759"/>
<accession>A0A6A6UDE4</accession>
<dbReference type="AlphaFoldDB" id="A0A6A6UDE4"/>
<evidence type="ECO:0000313" key="3">
    <source>
        <dbReference type="Proteomes" id="UP000799302"/>
    </source>
</evidence>
<sequence>MEPRHNSHPRFAVMQPPNSRAPLGRSLSSSPRRSPVFVYASQSPLSITIHVDLMSKINALAATARRQISSKPISTPVNTRTGGHTRAIEWHFVYPHTLHRNTEMVIGKPDYHPLKLLLKRKWEEADRTTLWTFVYSSPKLHKKAVVRQYHSRRVKHAIIKALKERGMDRMGRPLELEEQPSGGELKPSITGTIHVFPQEKVLDLEFEDIVDDCGKLVDTILKKTGQTCSK</sequence>
<organism evidence="2 3">
    <name type="scientific">Microthyrium microscopicum</name>
    <dbReference type="NCBI Taxonomy" id="703497"/>
    <lineage>
        <taxon>Eukaryota</taxon>
        <taxon>Fungi</taxon>
        <taxon>Dikarya</taxon>
        <taxon>Ascomycota</taxon>
        <taxon>Pezizomycotina</taxon>
        <taxon>Dothideomycetes</taxon>
        <taxon>Dothideomycetes incertae sedis</taxon>
        <taxon>Microthyriales</taxon>
        <taxon>Microthyriaceae</taxon>
        <taxon>Microthyrium</taxon>
    </lineage>
</organism>